<comment type="caution">
    <text evidence="3">The sequence shown here is derived from an EMBL/GenBank/DDBJ whole genome shotgun (WGS) entry which is preliminary data.</text>
</comment>
<dbReference type="AlphaFoldDB" id="A0A3S3QG30"/>
<dbReference type="Gene3D" id="3.30.1200.10">
    <property type="entry name" value="YggU-like"/>
    <property type="match status" value="1"/>
</dbReference>
<proteinExistence type="inferred from homology"/>
<sequence>MPYLQTQPDGSLLLSLYVQPRSGQNAIVGLHGDAVKLRINAPPVDGKANKAVIAFFAKALKIPKSAVTLRSGQQSRMKKILLSGVDEEQLRGLIE</sequence>
<dbReference type="Pfam" id="PF02594">
    <property type="entry name" value="DUF167"/>
    <property type="match status" value="1"/>
</dbReference>
<dbReference type="NCBIfam" id="TIGR00251">
    <property type="entry name" value="DUF167 family protein"/>
    <property type="match status" value="1"/>
</dbReference>
<evidence type="ECO:0000313" key="3">
    <source>
        <dbReference type="EMBL" id="RWX46555.1"/>
    </source>
</evidence>
<dbReference type="SUPFAM" id="SSF69786">
    <property type="entry name" value="YggU-like"/>
    <property type="match status" value="1"/>
</dbReference>
<dbReference type="Proteomes" id="UP000287853">
    <property type="component" value="Unassembled WGS sequence"/>
</dbReference>
<protein>
    <recommendedName>
        <fullName evidence="2">UPF0235 protein H206_00299</fullName>
    </recommendedName>
</protein>
<name>A0A3S3QG30_9BACT</name>
<gene>
    <name evidence="3" type="ORF">H206_00299</name>
</gene>
<dbReference type="HAMAP" id="MF_00634">
    <property type="entry name" value="UPF0235"/>
    <property type="match status" value="1"/>
</dbReference>
<dbReference type="PANTHER" id="PTHR13420">
    <property type="entry name" value="UPF0235 PROTEIN C15ORF40"/>
    <property type="match status" value="1"/>
</dbReference>
<dbReference type="InterPro" id="IPR003746">
    <property type="entry name" value="DUF167"/>
</dbReference>
<comment type="similarity">
    <text evidence="1 2">Belongs to the UPF0235 family.</text>
</comment>
<evidence type="ECO:0000256" key="2">
    <source>
        <dbReference type="HAMAP-Rule" id="MF_00634"/>
    </source>
</evidence>
<reference evidence="3 4" key="1">
    <citation type="submission" date="2017-01" db="EMBL/GenBank/DDBJ databases">
        <title>The cable genome- insights into the physiology and evolution of filamentous bacteria capable of sulfide oxidation via long distance electron transfer.</title>
        <authorList>
            <person name="Schreiber L."/>
            <person name="Bjerg J.T."/>
            <person name="Boggild A."/>
            <person name="Van De Vossenberg J."/>
            <person name="Meysman F."/>
            <person name="Nielsen L.P."/>
            <person name="Schramm A."/>
            <person name="Kjeldsen K.U."/>
        </authorList>
    </citation>
    <scope>NUCLEOTIDE SEQUENCE [LARGE SCALE GENOMIC DNA]</scope>
    <source>
        <strain evidence="3">MCF</strain>
    </source>
</reference>
<organism evidence="3 4">
    <name type="scientific">Candidatus Electrothrix aarhusensis</name>
    <dbReference type="NCBI Taxonomy" id="1859131"/>
    <lineage>
        <taxon>Bacteria</taxon>
        <taxon>Pseudomonadati</taxon>
        <taxon>Thermodesulfobacteriota</taxon>
        <taxon>Desulfobulbia</taxon>
        <taxon>Desulfobulbales</taxon>
        <taxon>Desulfobulbaceae</taxon>
        <taxon>Candidatus Electrothrix</taxon>
    </lineage>
</organism>
<dbReference type="PANTHER" id="PTHR13420:SF7">
    <property type="entry name" value="UPF0235 PROTEIN C15ORF40"/>
    <property type="match status" value="1"/>
</dbReference>
<keyword evidence="4" id="KW-1185">Reference proteome</keyword>
<evidence type="ECO:0000313" key="4">
    <source>
        <dbReference type="Proteomes" id="UP000287853"/>
    </source>
</evidence>
<dbReference type="GO" id="GO:0005737">
    <property type="term" value="C:cytoplasm"/>
    <property type="evidence" value="ECO:0007669"/>
    <property type="project" value="TreeGrafter"/>
</dbReference>
<evidence type="ECO:0000256" key="1">
    <source>
        <dbReference type="ARBA" id="ARBA00010364"/>
    </source>
</evidence>
<dbReference type="EMBL" id="MTKO01000060">
    <property type="protein sequence ID" value="RWX46555.1"/>
    <property type="molecule type" value="Genomic_DNA"/>
</dbReference>
<dbReference type="InterPro" id="IPR036591">
    <property type="entry name" value="YggU-like_sf"/>
</dbReference>
<accession>A0A3S3QG30</accession>
<dbReference type="SMART" id="SM01152">
    <property type="entry name" value="DUF167"/>
    <property type="match status" value="1"/>
</dbReference>